<dbReference type="CDD" id="cd02440">
    <property type="entry name" value="AdoMet_MTases"/>
    <property type="match status" value="1"/>
</dbReference>
<feature type="compositionally biased region" description="Basic and acidic residues" evidence="1">
    <location>
        <begin position="36"/>
        <end position="49"/>
    </location>
</feature>
<comment type="caution">
    <text evidence="3">The sequence shown here is derived from an EMBL/GenBank/DDBJ whole genome shotgun (WGS) entry which is preliminary data.</text>
</comment>
<dbReference type="Gene3D" id="3.40.50.150">
    <property type="entry name" value="Vaccinia Virus protein VP39"/>
    <property type="match status" value="1"/>
</dbReference>
<accession>A0ABD5QRX7</accession>
<name>A0ABD5QRX7_9EURY</name>
<dbReference type="EC" id="2.1.1.222" evidence="3"/>
<evidence type="ECO:0000313" key="4">
    <source>
        <dbReference type="Proteomes" id="UP001596145"/>
    </source>
</evidence>
<evidence type="ECO:0000313" key="3">
    <source>
        <dbReference type="EMBL" id="MFC5135030.1"/>
    </source>
</evidence>
<keyword evidence="3" id="KW-0489">Methyltransferase</keyword>
<keyword evidence="3" id="KW-0808">Transferase</keyword>
<keyword evidence="4" id="KW-1185">Reference proteome</keyword>
<feature type="region of interest" description="Disordered" evidence="1">
    <location>
        <begin position="1"/>
        <end position="49"/>
    </location>
</feature>
<dbReference type="Proteomes" id="UP001596145">
    <property type="component" value="Unassembled WGS sequence"/>
</dbReference>
<dbReference type="GO" id="GO:0061542">
    <property type="term" value="F:3-demethylubiquinol 3-O-methyltransferase activity"/>
    <property type="evidence" value="ECO:0007669"/>
    <property type="project" value="UniProtKB-EC"/>
</dbReference>
<feature type="domain" description="Methyltransferase" evidence="2">
    <location>
        <begin position="84"/>
        <end position="175"/>
    </location>
</feature>
<dbReference type="Pfam" id="PF13649">
    <property type="entry name" value="Methyltransf_25"/>
    <property type="match status" value="1"/>
</dbReference>
<dbReference type="EMBL" id="JBHSKV010000013">
    <property type="protein sequence ID" value="MFC5135030.1"/>
    <property type="molecule type" value="Genomic_DNA"/>
</dbReference>
<gene>
    <name evidence="3" type="ORF">ACFPJA_09935</name>
</gene>
<evidence type="ECO:0000259" key="2">
    <source>
        <dbReference type="Pfam" id="PF13649"/>
    </source>
</evidence>
<dbReference type="InterPro" id="IPR041698">
    <property type="entry name" value="Methyltransf_25"/>
</dbReference>
<evidence type="ECO:0000256" key="1">
    <source>
        <dbReference type="SAM" id="MobiDB-lite"/>
    </source>
</evidence>
<dbReference type="GO" id="GO:0032259">
    <property type="term" value="P:methylation"/>
    <property type="evidence" value="ECO:0007669"/>
    <property type="project" value="UniProtKB-KW"/>
</dbReference>
<dbReference type="RefSeq" id="WP_122104905.1">
    <property type="nucleotide sequence ID" value="NZ_JBHSKV010000013.1"/>
</dbReference>
<reference evidence="3 4" key="1">
    <citation type="journal article" date="2019" name="Int. J. Syst. Evol. Microbiol.">
        <title>The Global Catalogue of Microorganisms (GCM) 10K type strain sequencing project: providing services to taxonomists for standard genome sequencing and annotation.</title>
        <authorList>
            <consortium name="The Broad Institute Genomics Platform"/>
            <consortium name="The Broad Institute Genome Sequencing Center for Infectious Disease"/>
            <person name="Wu L."/>
            <person name="Ma J."/>
        </authorList>
    </citation>
    <scope>NUCLEOTIDE SEQUENCE [LARGE SCALE GENOMIC DNA]</scope>
    <source>
        <strain evidence="3 4">CGMCC 1.16026</strain>
    </source>
</reference>
<sequence length="260" mass="28706">MSDDAGSDPNADPSPASDVDRSSAPDAFGRAIRDHHRGERTEPLLHSDGAETTEHPIESFYFTPFDPSVGTNAWLVSHLQGPLLDVGAGTGRHALYFQDRFETVATEPSPALVETMRERGVADARERDMFDLRDDFERDRFGSVLLNGTHLGLVGSMRGLSAFLDDLAFVTRPDGTAVVDCYDPEHPATAEVIGYREDPTPGLAHRVMFFEYEGERDPVLQLRLFSPDRLREAAVGTGWTVVDVARGDDGYHYRAALSKR</sequence>
<dbReference type="SUPFAM" id="SSF53335">
    <property type="entry name" value="S-adenosyl-L-methionine-dependent methyltransferases"/>
    <property type="match status" value="1"/>
</dbReference>
<dbReference type="GO" id="GO:0102208">
    <property type="term" value="F:2-polyprenyl-6-hydroxyphenol methylase activity"/>
    <property type="evidence" value="ECO:0007669"/>
    <property type="project" value="UniProtKB-EC"/>
</dbReference>
<proteinExistence type="predicted"/>
<dbReference type="AlphaFoldDB" id="A0ABD5QRX7"/>
<organism evidence="3 4">
    <name type="scientific">Halorubrum glutamatedens</name>
    <dbReference type="NCBI Taxonomy" id="2707018"/>
    <lineage>
        <taxon>Archaea</taxon>
        <taxon>Methanobacteriati</taxon>
        <taxon>Methanobacteriota</taxon>
        <taxon>Stenosarchaea group</taxon>
        <taxon>Halobacteria</taxon>
        <taxon>Halobacteriales</taxon>
        <taxon>Haloferacaceae</taxon>
        <taxon>Halorubrum</taxon>
    </lineage>
</organism>
<dbReference type="InterPro" id="IPR029063">
    <property type="entry name" value="SAM-dependent_MTases_sf"/>
</dbReference>
<protein>
    <submittedName>
        <fullName evidence="3">Class I SAM-dependent methyltransferase</fullName>
        <ecNumber evidence="3">2.1.1.222</ecNumber>
        <ecNumber evidence="3">2.1.1.64</ecNumber>
    </submittedName>
</protein>
<dbReference type="EC" id="2.1.1.64" evidence="3"/>